<proteinExistence type="predicted"/>
<dbReference type="Proteomes" id="UP000309997">
    <property type="component" value="Unassembled WGS sequence"/>
</dbReference>
<evidence type="ECO:0000313" key="1">
    <source>
        <dbReference type="EMBL" id="KAL3565245.1"/>
    </source>
</evidence>
<comment type="caution">
    <text evidence="1">The sequence shown here is derived from an EMBL/GenBank/DDBJ whole genome shotgun (WGS) entry which is preliminary data.</text>
</comment>
<accession>A0ACC4AGJ4</accession>
<reference evidence="1 2" key="1">
    <citation type="journal article" date="2024" name="Plant Biotechnol. J.">
        <title>Genome and CRISPR/Cas9 system of a widespread forest tree (Populus alba) in the world.</title>
        <authorList>
            <person name="Liu Y.J."/>
            <person name="Jiang P.F."/>
            <person name="Han X.M."/>
            <person name="Li X.Y."/>
            <person name="Wang H.M."/>
            <person name="Wang Y.J."/>
            <person name="Wang X.X."/>
            <person name="Zeng Q.Y."/>
        </authorList>
    </citation>
    <scope>NUCLEOTIDE SEQUENCE [LARGE SCALE GENOMIC DNA]</scope>
    <source>
        <strain evidence="2">cv. PAL-ZL1</strain>
    </source>
</reference>
<gene>
    <name evidence="1" type="ORF">D5086_033291</name>
</gene>
<sequence>MDSDARTSLVIKVEPVVLGLSSGSSDQDEREETSSSEVKFHSLEQDEALNSSEQAYTSHAFAYHRYKNCVEEILEEVWKYPLASSCSQMNT</sequence>
<name>A0ACC4AGJ4_POPAL</name>
<protein>
    <submittedName>
        <fullName evidence="1">Uncharacterized protein</fullName>
    </submittedName>
</protein>
<dbReference type="EMBL" id="RCHU02000019">
    <property type="protein sequence ID" value="KAL3565245.1"/>
    <property type="molecule type" value="Genomic_DNA"/>
</dbReference>
<organism evidence="1 2">
    <name type="scientific">Populus alba</name>
    <name type="common">White poplar</name>
    <dbReference type="NCBI Taxonomy" id="43335"/>
    <lineage>
        <taxon>Eukaryota</taxon>
        <taxon>Viridiplantae</taxon>
        <taxon>Streptophyta</taxon>
        <taxon>Embryophyta</taxon>
        <taxon>Tracheophyta</taxon>
        <taxon>Spermatophyta</taxon>
        <taxon>Magnoliopsida</taxon>
        <taxon>eudicotyledons</taxon>
        <taxon>Gunneridae</taxon>
        <taxon>Pentapetalae</taxon>
        <taxon>rosids</taxon>
        <taxon>fabids</taxon>
        <taxon>Malpighiales</taxon>
        <taxon>Salicaceae</taxon>
        <taxon>Saliceae</taxon>
        <taxon>Populus</taxon>
    </lineage>
</organism>
<keyword evidence="2" id="KW-1185">Reference proteome</keyword>
<evidence type="ECO:0000313" key="2">
    <source>
        <dbReference type="Proteomes" id="UP000309997"/>
    </source>
</evidence>